<organism evidence="1">
    <name type="scientific">Arion vulgaris</name>
    <dbReference type="NCBI Taxonomy" id="1028688"/>
    <lineage>
        <taxon>Eukaryota</taxon>
        <taxon>Metazoa</taxon>
        <taxon>Spiralia</taxon>
        <taxon>Lophotrochozoa</taxon>
        <taxon>Mollusca</taxon>
        <taxon>Gastropoda</taxon>
        <taxon>Heterobranchia</taxon>
        <taxon>Euthyneura</taxon>
        <taxon>Panpulmonata</taxon>
        <taxon>Eupulmonata</taxon>
        <taxon>Stylommatophora</taxon>
        <taxon>Helicina</taxon>
        <taxon>Arionoidea</taxon>
        <taxon>Arionidae</taxon>
        <taxon>Arion</taxon>
    </lineage>
</organism>
<evidence type="ECO:0000313" key="1">
    <source>
        <dbReference type="EMBL" id="CEK79516.1"/>
    </source>
</evidence>
<feature type="non-terminal residue" evidence="1">
    <location>
        <position position="59"/>
    </location>
</feature>
<reference evidence="1" key="1">
    <citation type="submission" date="2014-12" db="EMBL/GenBank/DDBJ databases">
        <title>Insight into the proteome of Arion vulgaris.</title>
        <authorList>
            <person name="Aradska J."/>
            <person name="Bulat T."/>
            <person name="Smidak R."/>
            <person name="Sarate P."/>
            <person name="Gangsoo J."/>
            <person name="Sialana F."/>
            <person name="Bilban M."/>
            <person name="Lubec G."/>
        </authorList>
    </citation>
    <scope>NUCLEOTIDE SEQUENCE</scope>
    <source>
        <tissue evidence="1">Skin</tissue>
    </source>
</reference>
<proteinExistence type="predicted"/>
<accession>A0A0B7AHJ0</accession>
<protein>
    <submittedName>
        <fullName evidence="1">Uncharacterized protein</fullName>
    </submittedName>
</protein>
<dbReference type="EMBL" id="HACG01032651">
    <property type="protein sequence ID" value="CEK79516.1"/>
    <property type="molecule type" value="Transcribed_RNA"/>
</dbReference>
<gene>
    <name evidence="1" type="primary">ORF115880</name>
</gene>
<name>A0A0B7AHJ0_9EUPU</name>
<dbReference type="AlphaFoldDB" id="A0A0B7AHJ0"/>
<sequence>MSTRVLCLSSVFSTPYEHISCRQTHKLNWKGHEQALIVLTVTYEIWKILQCNSVLFFFF</sequence>